<organism evidence="1 2">
    <name type="scientific">Terasakiella brassicae</name>
    <dbReference type="NCBI Taxonomy" id="1634917"/>
    <lineage>
        <taxon>Bacteria</taxon>
        <taxon>Pseudomonadati</taxon>
        <taxon>Pseudomonadota</taxon>
        <taxon>Alphaproteobacteria</taxon>
        <taxon>Rhodospirillales</taxon>
        <taxon>Terasakiellaceae</taxon>
        <taxon>Terasakiella</taxon>
    </lineage>
</organism>
<dbReference type="Proteomes" id="UP000632498">
    <property type="component" value="Unassembled WGS sequence"/>
</dbReference>
<sequence length="140" mass="16250">MELKLSDKRKPLRAETRRPKPRDVVIGGIDNQLGLIADPAYKVSRYRYVDDGEGNKVKRMVAAKPRQWWFRDESGQYFLELRYGSSYILALDDNKPSILCGDSLDDVVDVLNHVRKMVERGDLDDRILALKEKAKRRDRS</sequence>
<reference evidence="1" key="2">
    <citation type="submission" date="2020-09" db="EMBL/GenBank/DDBJ databases">
        <authorList>
            <person name="Sun Q."/>
            <person name="Zhou Y."/>
        </authorList>
    </citation>
    <scope>NUCLEOTIDE SEQUENCE</scope>
    <source>
        <strain evidence="1">CGMCC 1.15254</strain>
    </source>
</reference>
<dbReference type="AlphaFoldDB" id="A0A917FAV3"/>
<keyword evidence="2" id="KW-1185">Reference proteome</keyword>
<comment type="caution">
    <text evidence="1">The sequence shown here is derived from an EMBL/GenBank/DDBJ whole genome shotgun (WGS) entry which is preliminary data.</text>
</comment>
<accession>A0A917FAV3</accession>
<evidence type="ECO:0000313" key="1">
    <source>
        <dbReference type="EMBL" id="GGF65745.1"/>
    </source>
</evidence>
<name>A0A917FAV3_9PROT</name>
<gene>
    <name evidence="1" type="ORF">GCM10011332_19800</name>
</gene>
<evidence type="ECO:0000313" key="2">
    <source>
        <dbReference type="Proteomes" id="UP000632498"/>
    </source>
</evidence>
<protein>
    <submittedName>
        <fullName evidence="1">Uncharacterized protein</fullName>
    </submittedName>
</protein>
<reference evidence="1" key="1">
    <citation type="journal article" date="2014" name="Int. J. Syst. Evol. Microbiol.">
        <title>Complete genome sequence of Corynebacterium casei LMG S-19264T (=DSM 44701T), isolated from a smear-ripened cheese.</title>
        <authorList>
            <consortium name="US DOE Joint Genome Institute (JGI-PGF)"/>
            <person name="Walter F."/>
            <person name="Albersmeier A."/>
            <person name="Kalinowski J."/>
            <person name="Ruckert C."/>
        </authorList>
    </citation>
    <scope>NUCLEOTIDE SEQUENCE</scope>
    <source>
        <strain evidence="1">CGMCC 1.15254</strain>
    </source>
</reference>
<proteinExistence type="predicted"/>
<dbReference type="InterPro" id="IPR046581">
    <property type="entry name" value="DUF6641"/>
</dbReference>
<dbReference type="EMBL" id="BMHV01000012">
    <property type="protein sequence ID" value="GGF65745.1"/>
    <property type="molecule type" value="Genomic_DNA"/>
</dbReference>
<dbReference type="Pfam" id="PF20346">
    <property type="entry name" value="DUF6641"/>
    <property type="match status" value="1"/>
</dbReference>